<dbReference type="InterPro" id="IPR031950">
    <property type="entry name" value="EFTUD2_N"/>
</dbReference>
<name>A0A9P8TLL3_WICPI</name>
<reference evidence="10" key="1">
    <citation type="journal article" date="2021" name="Open Biol.">
        <title>Shared evolutionary footprints suggest mitochondrial oxidative damage underlies multiple complex I losses in fungi.</title>
        <authorList>
            <person name="Schikora-Tamarit M.A."/>
            <person name="Marcet-Houben M."/>
            <person name="Nosek J."/>
            <person name="Gabaldon T."/>
        </authorList>
    </citation>
    <scope>NUCLEOTIDE SEQUENCE</scope>
    <source>
        <strain evidence="10">CBS2887</strain>
    </source>
</reference>
<dbReference type="Pfam" id="PF00009">
    <property type="entry name" value="GTP_EFTU"/>
    <property type="match status" value="1"/>
</dbReference>
<feature type="region of interest" description="Disordered" evidence="7">
    <location>
        <begin position="89"/>
        <end position="112"/>
    </location>
</feature>
<proteinExistence type="predicted"/>
<dbReference type="PANTHER" id="PTHR42908">
    <property type="entry name" value="TRANSLATION ELONGATION FACTOR-RELATED"/>
    <property type="match status" value="1"/>
</dbReference>
<evidence type="ECO:0000256" key="7">
    <source>
        <dbReference type="SAM" id="MobiDB-lite"/>
    </source>
</evidence>
<accession>A0A9P8TLL3</accession>
<dbReference type="SUPFAM" id="SSF54211">
    <property type="entry name" value="Ribosomal protein S5 domain 2-like"/>
    <property type="match status" value="1"/>
</dbReference>
<dbReference type="PRINTS" id="PR00315">
    <property type="entry name" value="ELONGATNFCT"/>
</dbReference>
<keyword evidence="11" id="KW-1185">Reference proteome</keyword>
<dbReference type="Pfam" id="PF03764">
    <property type="entry name" value="EFG_IV"/>
    <property type="match status" value="1"/>
</dbReference>
<dbReference type="GO" id="GO:0030623">
    <property type="term" value="F:U5 snRNA binding"/>
    <property type="evidence" value="ECO:0007669"/>
    <property type="project" value="TreeGrafter"/>
</dbReference>
<evidence type="ECO:0000313" key="11">
    <source>
        <dbReference type="Proteomes" id="UP000774326"/>
    </source>
</evidence>
<dbReference type="SUPFAM" id="SSF52540">
    <property type="entry name" value="P-loop containing nucleoside triphosphate hydrolases"/>
    <property type="match status" value="1"/>
</dbReference>
<feature type="region of interest" description="Disordered" evidence="7">
    <location>
        <begin position="1"/>
        <end position="55"/>
    </location>
</feature>
<dbReference type="Pfam" id="PF00679">
    <property type="entry name" value="EFG_C"/>
    <property type="match status" value="1"/>
</dbReference>
<dbReference type="Gene3D" id="2.40.30.10">
    <property type="entry name" value="Translation factors"/>
    <property type="match status" value="1"/>
</dbReference>
<dbReference type="Pfam" id="PF16004">
    <property type="entry name" value="EFTUD2"/>
    <property type="match status" value="1"/>
</dbReference>
<dbReference type="GO" id="GO:0046540">
    <property type="term" value="C:U4/U6 x U5 tri-snRNP complex"/>
    <property type="evidence" value="ECO:0007669"/>
    <property type="project" value="TreeGrafter"/>
</dbReference>
<dbReference type="InterPro" id="IPR014721">
    <property type="entry name" value="Ribsml_uS5_D2-typ_fold_subgr"/>
</dbReference>
<dbReference type="SMART" id="SM00889">
    <property type="entry name" value="EFG_IV"/>
    <property type="match status" value="1"/>
</dbReference>
<dbReference type="SMART" id="SM00838">
    <property type="entry name" value="EFG_C"/>
    <property type="match status" value="1"/>
</dbReference>
<evidence type="ECO:0000259" key="9">
    <source>
        <dbReference type="SMART" id="SM00889"/>
    </source>
</evidence>
<evidence type="ECO:0000313" key="10">
    <source>
        <dbReference type="EMBL" id="KAH3684108.1"/>
    </source>
</evidence>
<protein>
    <recommendedName>
        <fullName evidence="12">Tr-type G domain-containing protein</fullName>
    </recommendedName>
</protein>
<comment type="subcellular location">
    <subcellularLocation>
        <location evidence="1">Nucleus</location>
    </subcellularLocation>
</comment>
<dbReference type="InterPro" id="IPR020568">
    <property type="entry name" value="Ribosomal_Su5_D2-typ_SF"/>
</dbReference>
<comment type="caution">
    <text evidence="10">The sequence shown here is derived from an EMBL/GenBank/DDBJ whole genome shotgun (WGS) entry which is preliminary data.</text>
</comment>
<feature type="compositionally biased region" description="Polar residues" evidence="7">
    <location>
        <begin position="95"/>
        <end position="112"/>
    </location>
</feature>
<dbReference type="Proteomes" id="UP000774326">
    <property type="component" value="Unassembled WGS sequence"/>
</dbReference>
<organism evidence="10 11">
    <name type="scientific">Wickerhamomyces pijperi</name>
    <name type="common">Yeast</name>
    <name type="synonym">Pichia pijperi</name>
    <dbReference type="NCBI Taxonomy" id="599730"/>
    <lineage>
        <taxon>Eukaryota</taxon>
        <taxon>Fungi</taxon>
        <taxon>Dikarya</taxon>
        <taxon>Ascomycota</taxon>
        <taxon>Saccharomycotina</taxon>
        <taxon>Saccharomycetes</taxon>
        <taxon>Phaffomycetales</taxon>
        <taxon>Wickerhamomycetaceae</taxon>
        <taxon>Wickerhamomyces</taxon>
    </lineage>
</organism>
<feature type="compositionally biased region" description="Acidic residues" evidence="7">
    <location>
        <begin position="32"/>
        <end position="50"/>
    </location>
</feature>
<evidence type="ECO:0000259" key="8">
    <source>
        <dbReference type="SMART" id="SM00838"/>
    </source>
</evidence>
<dbReference type="InterPro" id="IPR009000">
    <property type="entry name" value="Transl_B-barrel_sf"/>
</dbReference>
<dbReference type="Gene3D" id="3.30.230.10">
    <property type="match status" value="1"/>
</dbReference>
<keyword evidence="4" id="KW-0342">GTP-binding</keyword>
<dbReference type="InterPro" id="IPR005517">
    <property type="entry name" value="Transl_elong_EFG/EF2_IV"/>
</dbReference>
<evidence type="ECO:0000256" key="2">
    <source>
        <dbReference type="ARBA" id="ARBA00022664"/>
    </source>
</evidence>
<dbReference type="AlphaFoldDB" id="A0A9P8TLL3"/>
<dbReference type="InterPro" id="IPR000795">
    <property type="entry name" value="T_Tr_GTP-bd_dom"/>
</dbReference>
<dbReference type="Gene3D" id="3.30.70.870">
    <property type="entry name" value="Elongation Factor G (Translational Gtpase), domain 3"/>
    <property type="match status" value="1"/>
</dbReference>
<keyword evidence="2" id="KW-0507">mRNA processing</keyword>
<keyword evidence="5" id="KW-0508">mRNA splicing</keyword>
<dbReference type="EMBL" id="JAEUBG010002701">
    <property type="protein sequence ID" value="KAH3684108.1"/>
    <property type="molecule type" value="Genomic_DNA"/>
</dbReference>
<sequence length="1004" mass="112642">MKISMMRNNPSDSDDESDGSESSFHQPRTNEYDDDEEPDSDDDEDDEEGEREQQLTILQEDKRHYSTMSQTFGPDVEVTYQAQDTQSLEVPLVKPQQSSTTDTSYQLQETKSPQTTYSKQYLTELLSIPTKVHTVALVGSLNSGKTTILDNLISATHPKLNPNNSTVVTSKRQHKKLRYTDSTIQEIQRGITLKSTTMSLLLPNCDSGVSKVCNVIDTPGHIDQLDEVSVAHRLCDEDEQGVSVIVVDVVEGLTMMVRKLLDDCLKKGLNVCLVISKIDRLCLELRLPLDDAFFKIRDVIDEINLYVLERVQYYGQDLDQGKAGFFSPVKGNVLFSSGDLGFMFTLKAFAKLHLESLADTVDKDMIVSFVKRLWGEVYYDENTNKFSKNGETRSFVHFVLQPIYKIITMSLTRDGDQLKALLWKHFRMPIKNSTLDSDPQVLLRKIMAAIFQNTSVPSFVDLLENAKPLLHSFSIKSPLFSNHLTASDKIQQYLSTPTSDGPLIASIAKMTTATTALVKIHSGKLVKGMRVRILAENHNSSENDEDQDLMTVEDLRLSCGRYSLPLQVAYAGNVVLLDGVTSVSKTATIYRVNDPLLDEEDECELAVIKPLDFLGSKPVFKIVIEPRVPSELPKLLEGLRKINRVYPGVEIKVEESGEHVIFGYGELYLDCVLYDLRQFTQIDIKISDPITKFVESVNEPSMVRIPMKSANGENEITVVAEPMEQELTTDIETGKFRFSELSARQLAKTLRTEYKWDSLAARSIIAYQSTNVLLNDTIPEQTNIDLIQQLSPLITQAFQYTITEGPLTNEPIHSTKFKIIELKISDDPLLRSPGQLIPMIRRACHVAMLISSPRLLEPYYTNEIITPVASKKLITKIIEKRRGIITDSKPIPATNLTRLQTSLPIIDSVGFETDVRTSTQGEAMVSSIFDNLWRYVPGDPLDSEIILSKLKPAQGDGMARDFTMKTRKRKGMSSVTVGSGPSVKDYLGEQDSELVEILEELGLC</sequence>
<dbReference type="GO" id="GO:0003924">
    <property type="term" value="F:GTPase activity"/>
    <property type="evidence" value="ECO:0007669"/>
    <property type="project" value="InterPro"/>
</dbReference>
<dbReference type="OrthoDB" id="364892at2759"/>
<dbReference type="FunFam" id="3.30.70.870:FF:000002">
    <property type="entry name" value="Translation elongation factor 2"/>
    <property type="match status" value="1"/>
</dbReference>
<dbReference type="GO" id="GO:0071007">
    <property type="term" value="C:U2-type catalytic step 2 spliceosome"/>
    <property type="evidence" value="ECO:0007669"/>
    <property type="project" value="TreeGrafter"/>
</dbReference>
<evidence type="ECO:0000256" key="4">
    <source>
        <dbReference type="ARBA" id="ARBA00023134"/>
    </source>
</evidence>
<dbReference type="Gene3D" id="3.40.50.300">
    <property type="entry name" value="P-loop containing nucleotide triphosphate hydrolases"/>
    <property type="match status" value="1"/>
</dbReference>
<keyword evidence="6" id="KW-0539">Nucleus</keyword>
<evidence type="ECO:0000256" key="3">
    <source>
        <dbReference type="ARBA" id="ARBA00022741"/>
    </source>
</evidence>
<dbReference type="Gene3D" id="3.90.1430.10">
    <property type="entry name" value="Yeast translation eEF2 (G' domain)"/>
    <property type="match status" value="1"/>
</dbReference>
<evidence type="ECO:0008006" key="12">
    <source>
        <dbReference type="Google" id="ProtNLM"/>
    </source>
</evidence>
<dbReference type="InterPro" id="IPR000640">
    <property type="entry name" value="EFG_V-like"/>
</dbReference>
<dbReference type="InterPro" id="IPR027417">
    <property type="entry name" value="P-loop_NTPase"/>
</dbReference>
<dbReference type="GO" id="GO:0000398">
    <property type="term" value="P:mRNA splicing, via spliceosome"/>
    <property type="evidence" value="ECO:0007669"/>
    <property type="project" value="TreeGrafter"/>
</dbReference>
<gene>
    <name evidence="10" type="ORF">WICPIJ_004904</name>
</gene>
<evidence type="ECO:0000256" key="6">
    <source>
        <dbReference type="ARBA" id="ARBA00023242"/>
    </source>
</evidence>
<feature type="domain" description="Elongation factor EFG" evidence="8">
    <location>
        <begin position="854"/>
        <end position="945"/>
    </location>
</feature>
<dbReference type="PANTHER" id="PTHR42908:SF6">
    <property type="entry name" value="116 KDA U5 SMALL NUCLEAR RIBONUCLEOPROTEIN COMPONENT"/>
    <property type="match status" value="1"/>
</dbReference>
<dbReference type="GO" id="GO:0005525">
    <property type="term" value="F:GTP binding"/>
    <property type="evidence" value="ECO:0007669"/>
    <property type="project" value="UniProtKB-KW"/>
</dbReference>
<feature type="domain" description="Translation elongation factor EFG/EF2" evidence="9">
    <location>
        <begin position="735"/>
        <end position="852"/>
    </location>
</feature>
<reference evidence="10" key="2">
    <citation type="submission" date="2021-01" db="EMBL/GenBank/DDBJ databases">
        <authorList>
            <person name="Schikora-Tamarit M.A."/>
        </authorList>
    </citation>
    <scope>NUCLEOTIDE SEQUENCE</scope>
    <source>
        <strain evidence="10">CBS2887</strain>
    </source>
</reference>
<evidence type="ECO:0000256" key="1">
    <source>
        <dbReference type="ARBA" id="ARBA00004123"/>
    </source>
</evidence>
<dbReference type="InterPro" id="IPR035647">
    <property type="entry name" value="EFG_III/V"/>
</dbReference>
<dbReference type="SUPFAM" id="SSF54980">
    <property type="entry name" value="EF-G C-terminal domain-like"/>
    <property type="match status" value="2"/>
</dbReference>
<dbReference type="GO" id="GO:0005829">
    <property type="term" value="C:cytosol"/>
    <property type="evidence" value="ECO:0007669"/>
    <property type="project" value="TreeGrafter"/>
</dbReference>
<dbReference type="SUPFAM" id="SSF50447">
    <property type="entry name" value="Translation proteins"/>
    <property type="match status" value="1"/>
</dbReference>
<dbReference type="Gene3D" id="3.30.70.240">
    <property type="match status" value="1"/>
</dbReference>
<feature type="compositionally biased region" description="Polar residues" evidence="7">
    <location>
        <begin position="1"/>
        <end position="10"/>
    </location>
</feature>
<keyword evidence="3" id="KW-0547">Nucleotide-binding</keyword>
<evidence type="ECO:0000256" key="5">
    <source>
        <dbReference type="ARBA" id="ARBA00023187"/>
    </source>
</evidence>